<dbReference type="Proteomes" id="UP000199735">
    <property type="component" value="Unassembled WGS sequence"/>
</dbReference>
<dbReference type="KEGG" id="tap:GZ22_13985"/>
<evidence type="ECO:0000313" key="1">
    <source>
        <dbReference type="EMBL" id="AIF67637.1"/>
    </source>
</evidence>
<sequence length="105" mass="11562">MVNRYRGSGGTNWGGSFLQHKILTTTPLAPNVIEEAQQPVQAANEREAVLTMPPKLIPAAPIPFEPYSKVYNFPITANENGTKTIWINNHRVTIPDLDILAAVPK</sequence>
<dbReference type="OrthoDB" id="2969872at2"/>
<accession>A0A075LNT6</accession>
<dbReference type="HOGENOM" id="CLU_2235264_0_0_9"/>
<dbReference type="AlphaFoldDB" id="A0A075LNT6"/>
<protein>
    <submittedName>
        <fullName evidence="1">Uncharacterized protein</fullName>
    </submittedName>
</protein>
<dbReference type="Proteomes" id="UP000027980">
    <property type="component" value="Chromosome"/>
</dbReference>
<dbReference type="EMBL" id="CP008876">
    <property type="protein sequence ID" value="AIF67637.1"/>
    <property type="molecule type" value="Genomic_DNA"/>
</dbReference>
<evidence type="ECO:0000313" key="4">
    <source>
        <dbReference type="Proteomes" id="UP000199735"/>
    </source>
</evidence>
<reference evidence="1 3" key="1">
    <citation type="submission" date="2014-07" db="EMBL/GenBank/DDBJ databases">
        <title>Complete genome sequence of a moderately halophilic bacterium Terribacillus aidingensis MP602, isolated from Cryptomeria fortunei in Tianmu mountain in China.</title>
        <authorList>
            <person name="Wang Y."/>
            <person name="Lu P."/>
            <person name="Zhang L."/>
        </authorList>
    </citation>
    <scope>NUCLEOTIDE SEQUENCE [LARGE SCALE GENOMIC DNA]</scope>
    <source>
        <strain evidence="1 3">MP602</strain>
    </source>
</reference>
<proteinExistence type="predicted"/>
<reference evidence="2 4" key="2">
    <citation type="submission" date="2016-10" db="EMBL/GenBank/DDBJ databases">
        <authorList>
            <person name="Varghese N."/>
            <person name="Submissions S."/>
        </authorList>
    </citation>
    <scope>NUCLEOTIDE SEQUENCE [LARGE SCALE GENOMIC DNA]</scope>
    <source>
        <strain evidence="2 4">DSM 21619</strain>
    </source>
</reference>
<dbReference type="RefSeq" id="WP_038563481.1">
    <property type="nucleotide sequence ID" value="NZ_CP008876.1"/>
</dbReference>
<accession>A0AAX2EGF4</accession>
<name>A0A075LNT6_9BACI</name>
<evidence type="ECO:0000313" key="2">
    <source>
        <dbReference type="EMBL" id="SEN43701.1"/>
    </source>
</evidence>
<organism evidence="1 3">
    <name type="scientific">Terribacillus saccharophilus</name>
    <dbReference type="NCBI Taxonomy" id="361277"/>
    <lineage>
        <taxon>Bacteria</taxon>
        <taxon>Bacillati</taxon>
        <taxon>Bacillota</taxon>
        <taxon>Bacilli</taxon>
        <taxon>Bacillales</taxon>
        <taxon>Bacillaceae</taxon>
        <taxon>Terribacillus</taxon>
    </lineage>
</organism>
<dbReference type="EMBL" id="FOCD01000002">
    <property type="protein sequence ID" value="SEN43701.1"/>
    <property type="molecule type" value="Genomic_DNA"/>
</dbReference>
<evidence type="ECO:0000313" key="3">
    <source>
        <dbReference type="Proteomes" id="UP000027980"/>
    </source>
</evidence>
<dbReference type="GeneID" id="34222838"/>
<gene>
    <name evidence="1" type="ORF">GZ22_13985</name>
    <name evidence="2" type="ORF">SAMN04489762_2246</name>
</gene>